<dbReference type="RefSeq" id="WP_132173998.1">
    <property type="nucleotide sequence ID" value="NZ_SMKX01000125.1"/>
</dbReference>
<dbReference type="OrthoDB" id="9803828at2"/>
<dbReference type="PROSITE" id="PS00122">
    <property type="entry name" value="CARBOXYLESTERASE_B_1"/>
    <property type="match status" value="1"/>
</dbReference>
<dbReference type="AlphaFoldDB" id="A0A4R4Z1R5"/>
<dbReference type="Gene3D" id="3.40.50.1820">
    <property type="entry name" value="alpha/beta hydrolase"/>
    <property type="match status" value="1"/>
</dbReference>
<organism evidence="3 4">
    <name type="scientific">Kribbella antibiotica</name>
    <dbReference type="NCBI Taxonomy" id="190195"/>
    <lineage>
        <taxon>Bacteria</taxon>
        <taxon>Bacillati</taxon>
        <taxon>Actinomycetota</taxon>
        <taxon>Actinomycetes</taxon>
        <taxon>Propionibacteriales</taxon>
        <taxon>Kribbellaceae</taxon>
        <taxon>Kribbella</taxon>
    </lineage>
</organism>
<feature type="domain" description="Alpha/beta hydrolase fold-3" evidence="2">
    <location>
        <begin position="94"/>
        <end position="297"/>
    </location>
</feature>
<comment type="caution">
    <text evidence="3">The sequence shown here is derived from an EMBL/GenBank/DDBJ whole genome shotgun (WGS) entry which is preliminary data.</text>
</comment>
<evidence type="ECO:0000313" key="3">
    <source>
        <dbReference type="EMBL" id="TDD49982.1"/>
    </source>
</evidence>
<evidence type="ECO:0000256" key="1">
    <source>
        <dbReference type="ARBA" id="ARBA00022801"/>
    </source>
</evidence>
<sequence length="334" mass="35173">MRKGRRRLLIGLIAAVVAIGSPFVVARLSLQPGAALVKTLFEAGAPVTTPPDFDAVRQSVTATRDITVTAADAPPAALDVYAPKASKGGRLPIILWIHGGGFISGGKESVGDYTMMLAAQGYVVASLDYTLAPAAQYPTPIRQANAALGYLATQAGTFGGDASRLFVGGDSAGGQLASQLAALVTNPALANDMPLKPAVPASSLRGALLFCGIYDMPGFAASGFPFVRTFMWSYLGRRDWLNYERINELSTVDQATAAYPPTLLTVGDKDPFDAMGREFVAALHGKGVPVTSTFYSGDGLNHEYQFNFALPQAVAFFQTTLGFLSEHSRAEVTS</sequence>
<accession>A0A4R4Z1R5</accession>
<dbReference type="SUPFAM" id="SSF53474">
    <property type="entry name" value="alpha/beta-Hydrolases"/>
    <property type="match status" value="1"/>
</dbReference>
<evidence type="ECO:0000259" key="2">
    <source>
        <dbReference type="Pfam" id="PF07859"/>
    </source>
</evidence>
<dbReference type="InterPro" id="IPR019826">
    <property type="entry name" value="Carboxylesterase_B_AS"/>
</dbReference>
<dbReference type="PANTHER" id="PTHR48081:SF6">
    <property type="entry name" value="PEPTIDASE S9 PROLYL OLIGOPEPTIDASE CATALYTIC DOMAIN-CONTAINING PROTEIN"/>
    <property type="match status" value="1"/>
</dbReference>
<dbReference type="InterPro" id="IPR013094">
    <property type="entry name" value="AB_hydrolase_3"/>
</dbReference>
<dbReference type="Proteomes" id="UP000295124">
    <property type="component" value="Unassembled WGS sequence"/>
</dbReference>
<reference evidence="3 4" key="1">
    <citation type="submission" date="2019-03" db="EMBL/GenBank/DDBJ databases">
        <title>Draft genome sequences of novel Actinobacteria.</title>
        <authorList>
            <person name="Sahin N."/>
            <person name="Ay H."/>
            <person name="Saygin H."/>
        </authorList>
    </citation>
    <scope>NUCLEOTIDE SEQUENCE [LARGE SCALE GENOMIC DNA]</scope>
    <source>
        <strain evidence="3 4">JCM 13523</strain>
    </source>
</reference>
<protein>
    <submittedName>
        <fullName evidence="3">Alpha/beta hydrolase</fullName>
    </submittedName>
</protein>
<dbReference type="Pfam" id="PF07859">
    <property type="entry name" value="Abhydrolase_3"/>
    <property type="match status" value="1"/>
</dbReference>
<name>A0A4R4Z1R5_9ACTN</name>
<keyword evidence="4" id="KW-1185">Reference proteome</keyword>
<evidence type="ECO:0000313" key="4">
    <source>
        <dbReference type="Proteomes" id="UP000295124"/>
    </source>
</evidence>
<dbReference type="InterPro" id="IPR029058">
    <property type="entry name" value="AB_hydrolase_fold"/>
</dbReference>
<dbReference type="EMBL" id="SMKX01000125">
    <property type="protein sequence ID" value="TDD49982.1"/>
    <property type="molecule type" value="Genomic_DNA"/>
</dbReference>
<dbReference type="InterPro" id="IPR050300">
    <property type="entry name" value="GDXG_lipolytic_enzyme"/>
</dbReference>
<dbReference type="PANTHER" id="PTHR48081">
    <property type="entry name" value="AB HYDROLASE SUPERFAMILY PROTEIN C4A8.06C"/>
    <property type="match status" value="1"/>
</dbReference>
<keyword evidence="1 3" id="KW-0378">Hydrolase</keyword>
<dbReference type="GO" id="GO:0016787">
    <property type="term" value="F:hydrolase activity"/>
    <property type="evidence" value="ECO:0007669"/>
    <property type="project" value="UniProtKB-KW"/>
</dbReference>
<proteinExistence type="predicted"/>
<gene>
    <name evidence="3" type="ORF">E1263_31475</name>
</gene>